<keyword evidence="11 15" id="KW-0135">Cellulose biosynthesis</keyword>
<evidence type="ECO:0000256" key="4">
    <source>
        <dbReference type="ARBA" id="ARBA00010714"/>
    </source>
</evidence>
<dbReference type="NCBIfam" id="NF008323">
    <property type="entry name" value="PRK11114.1-1"/>
    <property type="match status" value="1"/>
</dbReference>
<evidence type="ECO:0000256" key="2">
    <source>
        <dbReference type="ARBA" id="ARBA00004377"/>
    </source>
</evidence>
<dbReference type="PRINTS" id="PR01440">
    <property type="entry name" value="CELLSNTHASEB"/>
</dbReference>
<evidence type="ECO:0000256" key="12">
    <source>
        <dbReference type="ARBA" id="ARBA00022989"/>
    </source>
</evidence>
<dbReference type="AlphaFoldDB" id="A0A379FC54"/>
<sequence>MKKRFLIFALFMLTSSVYGDETQEVQTTISKPSVTLTEVALDVTSQAEPGNTQLPSGELTSSTRQKILKFANAAPSYGAMHLTGVSPDGYLEFGVRSDEYVSKATLDLEFTPSPSLLPVESHLNVYLNDEMMGVITLKQEDLGKKNQITIPIDPLFIQDFNHIKLSFIGHYREICENQANTTLWLDVSKNSQLNLTFQSLRLGNELAYFPEPFFDNRDFGELTLPMVFSQSPHLTQQKAAAILSSWFGTQVDWRQQNYPVYYNELPNQHSIIFATNQQKPTFLKQHPDVKEPTIEILTHPTNPYIKLLLIMGRDDNDLITAVNGIARGQVIFRGDVVTINEVEALIPREPYDAPKWVQLNKPIYFNTLQDYEGQLQSRGLTPNPITLNMTLPPDLFMFNNTGLQMQLRYRYTAPAFQDDSRMSISVNDHFIKAYPLEKDKKDNLVIAYLPLIQGWIEHKNLLNIPAVKLGERNQITFAFDYTNPIPGGSLDQCITYQPVPNAVAIDELSSFNFTGDYRHYIALPDLRVYSHAGFPFSRYADLSETLIFVNQQPSPTQLSTLLISMGNIGAQTGYPALNVSLTDSLEEVQKRDADLLLIGTIPPALNNDKQMNVLIDKARSEIILPSREISIFSHTSYQPTDKRSDSRVSLTSKGSMGAIIGFQSPFFSQRSVVALLADSTQGYKLLNEAISDSGKRDAMHGSVVLVRGSGVNSLRVGDTYYVGYLPWWEEVWYVFASHPVWLGLAAIIGIILVSLLIWRAMKIRSQRRLAAKD</sequence>
<dbReference type="PANTHER" id="PTHR39083">
    <property type="entry name" value="CYCLIC DI-GMP-BINDING PROTEIN"/>
    <property type="match status" value="1"/>
</dbReference>
<dbReference type="UniPathway" id="UPA00694"/>
<dbReference type="NCBIfam" id="NF008325">
    <property type="entry name" value="PRK11114.1-3"/>
    <property type="match status" value="1"/>
</dbReference>
<dbReference type="InterPro" id="IPR003920">
    <property type="entry name" value="Cell_synth_B"/>
</dbReference>
<evidence type="ECO:0000256" key="11">
    <source>
        <dbReference type="ARBA" id="ARBA00022916"/>
    </source>
</evidence>
<comment type="subcellular location">
    <subcellularLocation>
        <location evidence="2">Cell inner membrane</location>
        <topology evidence="2">Single-pass membrane protein</topology>
    </subcellularLocation>
</comment>
<feature type="chain" id="PRO_5016481758" description="Cyclic di-GMP-binding protein" evidence="15">
    <location>
        <begin position="20"/>
        <end position="773"/>
    </location>
</feature>
<evidence type="ECO:0000256" key="1">
    <source>
        <dbReference type="ARBA" id="ARBA00002057"/>
    </source>
</evidence>
<dbReference type="Proteomes" id="UP000254331">
    <property type="component" value="Unassembled WGS sequence"/>
</dbReference>
<keyword evidence="12 15" id="KW-1133">Transmembrane helix</keyword>
<keyword evidence="8 15" id="KW-0997">Cell inner membrane</keyword>
<dbReference type="InterPro" id="IPR018513">
    <property type="entry name" value="Cell_synthase_bac"/>
</dbReference>
<keyword evidence="10 15" id="KW-0812">Transmembrane</keyword>
<evidence type="ECO:0000256" key="15">
    <source>
        <dbReference type="RuleBase" id="RU365021"/>
    </source>
</evidence>
<dbReference type="EMBL" id="UGTW01000001">
    <property type="protein sequence ID" value="SUC16893.1"/>
    <property type="molecule type" value="Genomic_DNA"/>
</dbReference>
<evidence type="ECO:0000256" key="13">
    <source>
        <dbReference type="ARBA" id="ARBA00023136"/>
    </source>
</evidence>
<name>A0A379FC54_PROVU</name>
<evidence type="ECO:0000256" key="9">
    <source>
        <dbReference type="ARBA" id="ARBA00022636"/>
    </source>
</evidence>
<protein>
    <recommendedName>
        <fullName evidence="6 15">Cyclic di-GMP-binding protein</fullName>
    </recommendedName>
    <alternativeName>
        <fullName evidence="14 15">Cellulose synthase regulatory subunit</fullName>
    </alternativeName>
</protein>
<evidence type="ECO:0000256" key="14">
    <source>
        <dbReference type="ARBA" id="ARBA00033444"/>
    </source>
</evidence>
<comment type="function">
    <text evidence="1 15">Binds the cellulose synthase activator, bis-(3'-5') cyclic diguanylic acid (c-di-GMP).</text>
</comment>
<dbReference type="Gene3D" id="2.60.120.260">
    <property type="entry name" value="Galactose-binding domain-like"/>
    <property type="match status" value="2"/>
</dbReference>
<dbReference type="GO" id="GO:0006011">
    <property type="term" value="P:UDP-alpha-D-glucose metabolic process"/>
    <property type="evidence" value="ECO:0007669"/>
    <property type="project" value="InterPro"/>
</dbReference>
<dbReference type="GO" id="GO:0005886">
    <property type="term" value="C:plasma membrane"/>
    <property type="evidence" value="ECO:0007669"/>
    <property type="project" value="UniProtKB-SubCell"/>
</dbReference>
<evidence type="ECO:0000313" key="16">
    <source>
        <dbReference type="EMBL" id="SUC16893.1"/>
    </source>
</evidence>
<dbReference type="GO" id="GO:0030244">
    <property type="term" value="P:cellulose biosynthetic process"/>
    <property type="evidence" value="ECO:0007669"/>
    <property type="project" value="UniProtKB-KW"/>
</dbReference>
<evidence type="ECO:0000313" key="17">
    <source>
        <dbReference type="Proteomes" id="UP000254331"/>
    </source>
</evidence>
<keyword evidence="13 15" id="KW-0472">Membrane</keyword>
<accession>A0A379FC54</accession>
<dbReference type="RefSeq" id="WP_103004924.1">
    <property type="nucleotide sequence ID" value="NZ_CABMNT010000001.1"/>
</dbReference>
<feature type="signal peptide" evidence="15">
    <location>
        <begin position="1"/>
        <end position="19"/>
    </location>
</feature>
<dbReference type="PANTHER" id="PTHR39083:SF1">
    <property type="entry name" value="CYCLIC DI-GMP-BINDING PROTEIN"/>
    <property type="match status" value="1"/>
</dbReference>
<dbReference type="Pfam" id="PF03170">
    <property type="entry name" value="BcsB"/>
    <property type="match status" value="1"/>
</dbReference>
<evidence type="ECO:0000256" key="8">
    <source>
        <dbReference type="ARBA" id="ARBA00022519"/>
    </source>
</evidence>
<comment type="similarity">
    <text evidence="4 15">Belongs to the AcsB/BcsB family.</text>
</comment>
<evidence type="ECO:0000256" key="5">
    <source>
        <dbReference type="ARBA" id="ARBA00011437"/>
    </source>
</evidence>
<gene>
    <name evidence="16" type="primary">bcsB_2</name>
    <name evidence="16" type="ORF">NCTC10376_02810</name>
</gene>
<organism evidence="16 17">
    <name type="scientific">Proteus vulgaris</name>
    <dbReference type="NCBI Taxonomy" id="585"/>
    <lineage>
        <taxon>Bacteria</taxon>
        <taxon>Pseudomonadati</taxon>
        <taxon>Pseudomonadota</taxon>
        <taxon>Gammaproteobacteria</taxon>
        <taxon>Enterobacterales</taxon>
        <taxon>Morganellaceae</taxon>
        <taxon>Proteus</taxon>
    </lineage>
</organism>
<keyword evidence="9 15" id="KW-0973">c-di-GMP</keyword>
<comment type="pathway">
    <text evidence="3 15">Glycan metabolism; bacterial cellulose biosynthesis.</text>
</comment>
<keyword evidence="15" id="KW-0732">Signal</keyword>
<reference evidence="16 17" key="1">
    <citation type="submission" date="2018-06" db="EMBL/GenBank/DDBJ databases">
        <authorList>
            <consortium name="Pathogen Informatics"/>
            <person name="Doyle S."/>
        </authorList>
    </citation>
    <scope>NUCLEOTIDE SEQUENCE [LARGE SCALE GENOMIC DNA]</scope>
    <source>
        <strain evidence="16 17">NCTC10376</strain>
    </source>
</reference>
<proteinExistence type="inferred from homology"/>
<evidence type="ECO:0000256" key="10">
    <source>
        <dbReference type="ARBA" id="ARBA00022692"/>
    </source>
</evidence>
<comment type="subunit">
    <text evidence="5 15">Tightly associated with the cellulose synthase catalytic subunit.</text>
</comment>
<keyword evidence="7 15" id="KW-1003">Cell membrane</keyword>
<evidence type="ECO:0000256" key="3">
    <source>
        <dbReference type="ARBA" id="ARBA00005186"/>
    </source>
</evidence>
<evidence type="ECO:0000256" key="6">
    <source>
        <dbReference type="ARBA" id="ARBA00021844"/>
    </source>
</evidence>
<feature type="transmembrane region" description="Helical" evidence="15">
    <location>
        <begin position="740"/>
        <end position="758"/>
    </location>
</feature>
<evidence type="ECO:0000256" key="7">
    <source>
        <dbReference type="ARBA" id="ARBA00022475"/>
    </source>
</evidence>